<evidence type="ECO:0000256" key="1">
    <source>
        <dbReference type="PROSITE-ProRule" id="PRU01373"/>
    </source>
</evidence>
<dbReference type="Proteomes" id="UP001152876">
    <property type="component" value="Unassembled WGS sequence"/>
</dbReference>
<sequence length="271" mass="29094">MNVHTHPDSPSEPRDATRLFRIEDIRRGALVGIAALALLLPPHHRTPLQGPAVASAASGQPPRLPDLGSAAASDDTRLLAHWVVETGDNAGMAFVVIDKKAAQLYLFDAAARLSASTPVLLGSAQGDDTVPGIGLRPIEDVRPEERTTPAGRFLGIRGRNHTGEDVVWVDHEAAVSMHRVRTTQPRERRLERLASNSVADKRISYGCINVPAAFFDAHIAPTFATRRAVIYVLPEQKSLPQVFGAHPRLMAADHPPASASHAGLPGVPRPL</sequence>
<dbReference type="GO" id="GO:0016740">
    <property type="term" value="F:transferase activity"/>
    <property type="evidence" value="ECO:0007669"/>
    <property type="project" value="InterPro"/>
</dbReference>
<dbReference type="GO" id="GO:0008360">
    <property type="term" value="P:regulation of cell shape"/>
    <property type="evidence" value="ECO:0007669"/>
    <property type="project" value="UniProtKB-UniRule"/>
</dbReference>
<comment type="caution">
    <text evidence="4">The sequence shown here is derived from an EMBL/GenBank/DDBJ whole genome shotgun (WGS) entry which is preliminary data.</text>
</comment>
<keyword evidence="1" id="KW-0961">Cell wall biogenesis/degradation</keyword>
<dbReference type="GO" id="GO:0009252">
    <property type="term" value="P:peptidoglycan biosynthetic process"/>
    <property type="evidence" value="ECO:0007669"/>
    <property type="project" value="UniProtKB-KW"/>
</dbReference>
<evidence type="ECO:0000256" key="2">
    <source>
        <dbReference type="SAM" id="MobiDB-lite"/>
    </source>
</evidence>
<name>A0A9X4NRE8_9BURK</name>
<feature type="domain" description="L,D-TPase catalytic" evidence="3">
    <location>
        <begin position="93"/>
        <end position="233"/>
    </location>
</feature>
<reference evidence="4" key="1">
    <citation type="submission" date="2013-01" db="EMBL/GenBank/DDBJ databases">
        <title>Genome draft of Hydrogenophaga taeniospiralis 2K1.</title>
        <authorList>
            <person name="Gomila M."/>
            <person name="Lalucat J."/>
        </authorList>
    </citation>
    <scope>NUCLEOTIDE SEQUENCE</scope>
    <source>
        <strain evidence="4">CCUG 15921</strain>
    </source>
</reference>
<proteinExistence type="predicted"/>
<dbReference type="AlphaFoldDB" id="A0A9X4NRE8"/>
<dbReference type="EMBL" id="AOGK01000006">
    <property type="protein sequence ID" value="MDG5975269.1"/>
    <property type="molecule type" value="Genomic_DNA"/>
</dbReference>
<protein>
    <recommendedName>
        <fullName evidence="3">L,D-TPase catalytic domain-containing protein</fullName>
    </recommendedName>
</protein>
<feature type="active site" description="Proton donor/acceptor" evidence="1">
    <location>
        <position position="178"/>
    </location>
</feature>
<accession>A0A9X4NRE8</accession>
<dbReference type="RefSeq" id="WP_157571978.1">
    <property type="nucleotide sequence ID" value="NZ_AOGK01000006.1"/>
</dbReference>
<comment type="pathway">
    <text evidence="1">Cell wall biogenesis; peptidoglycan biosynthesis.</text>
</comment>
<evidence type="ECO:0000313" key="5">
    <source>
        <dbReference type="Proteomes" id="UP001152876"/>
    </source>
</evidence>
<organism evidence="4 5">
    <name type="scientific">Hydrogenophaga taeniospiralis CCUG 15921</name>
    <dbReference type="NCBI Taxonomy" id="1281780"/>
    <lineage>
        <taxon>Bacteria</taxon>
        <taxon>Pseudomonadati</taxon>
        <taxon>Pseudomonadota</taxon>
        <taxon>Betaproteobacteria</taxon>
        <taxon>Burkholderiales</taxon>
        <taxon>Comamonadaceae</taxon>
        <taxon>Hydrogenophaga</taxon>
    </lineage>
</organism>
<feature type="active site" description="Nucleophile" evidence="1">
    <location>
        <position position="207"/>
    </location>
</feature>
<keyword evidence="5" id="KW-1185">Reference proteome</keyword>
<keyword evidence="1" id="KW-0573">Peptidoglycan synthesis</keyword>
<evidence type="ECO:0000259" key="3">
    <source>
        <dbReference type="PROSITE" id="PS52029"/>
    </source>
</evidence>
<feature type="region of interest" description="Disordered" evidence="2">
    <location>
        <begin position="50"/>
        <end position="70"/>
    </location>
</feature>
<gene>
    <name evidence="4" type="ORF">H010_08426</name>
</gene>
<dbReference type="OrthoDB" id="7202732at2"/>
<evidence type="ECO:0000313" key="4">
    <source>
        <dbReference type="EMBL" id="MDG5975269.1"/>
    </source>
</evidence>
<dbReference type="PROSITE" id="PS52029">
    <property type="entry name" value="LD_TPASE"/>
    <property type="match status" value="1"/>
</dbReference>
<keyword evidence="1" id="KW-0133">Cell shape</keyword>
<dbReference type="GO" id="GO:0071555">
    <property type="term" value="P:cell wall organization"/>
    <property type="evidence" value="ECO:0007669"/>
    <property type="project" value="UniProtKB-UniRule"/>
</dbReference>
<dbReference type="InterPro" id="IPR005490">
    <property type="entry name" value="LD_TPept_cat_dom"/>
</dbReference>